<evidence type="ECO:0000313" key="5">
    <source>
        <dbReference type="Proteomes" id="UP000319578"/>
    </source>
</evidence>
<reference evidence="4" key="1">
    <citation type="submission" date="2015-07" db="EMBL/GenBank/DDBJ databases">
        <title>Genome sequencing project for genomic taxonomy and phylogenomics of Bacillus-like bacteria.</title>
        <authorList>
            <person name="Liu B."/>
            <person name="Wang J."/>
            <person name="Zhu Y."/>
            <person name="Liu G."/>
            <person name="Chen Q."/>
            <person name="Chen Z."/>
            <person name="Lan J."/>
            <person name="Che J."/>
            <person name="Ge C."/>
            <person name="Shi H."/>
            <person name="Pan Z."/>
            <person name="Liu X."/>
        </authorList>
    </citation>
    <scope>NUCLEOTIDE SEQUENCE [LARGE SCALE GENOMIC DNA]</scope>
    <source>
        <strain evidence="4">DSM 9887</strain>
    </source>
</reference>
<evidence type="ECO:0000313" key="3">
    <source>
        <dbReference type="EMBL" id="KNB72854.1"/>
    </source>
</evidence>
<reference evidence="2 5" key="3">
    <citation type="submission" date="2019-06" db="EMBL/GenBank/DDBJ databases">
        <title>Whole genome shotgun sequence of Brevibacillus reuszeri NBRC 15719.</title>
        <authorList>
            <person name="Hosoyama A."/>
            <person name="Uohara A."/>
            <person name="Ohji S."/>
            <person name="Ichikawa N."/>
        </authorList>
    </citation>
    <scope>NUCLEOTIDE SEQUENCE [LARGE SCALE GENOMIC DNA]</scope>
    <source>
        <strain evidence="2 5">NBRC 15719</strain>
    </source>
</reference>
<comment type="caution">
    <text evidence="3">The sequence shown here is derived from an EMBL/GenBank/DDBJ whole genome shotgun (WGS) entry which is preliminary data.</text>
</comment>
<dbReference type="Proteomes" id="UP000319578">
    <property type="component" value="Unassembled WGS sequence"/>
</dbReference>
<dbReference type="Gene3D" id="2.40.50.1020">
    <property type="entry name" value="LytTr DNA-binding domain"/>
    <property type="match status" value="1"/>
</dbReference>
<dbReference type="Pfam" id="PF04397">
    <property type="entry name" value="LytTR"/>
    <property type="match status" value="1"/>
</dbReference>
<dbReference type="PATRIC" id="fig|54915.3.peg.1703"/>
<keyword evidence="5" id="KW-1185">Reference proteome</keyword>
<evidence type="ECO:0000313" key="4">
    <source>
        <dbReference type="Proteomes" id="UP000036834"/>
    </source>
</evidence>
<evidence type="ECO:0000313" key="2">
    <source>
        <dbReference type="EMBL" id="GED70099.1"/>
    </source>
</evidence>
<evidence type="ECO:0000259" key="1">
    <source>
        <dbReference type="Pfam" id="PF04397"/>
    </source>
</evidence>
<reference evidence="3" key="2">
    <citation type="submission" date="2015-07" db="EMBL/GenBank/DDBJ databases">
        <title>MeaNS - Measles Nucleotide Surveillance Program.</title>
        <authorList>
            <person name="Tran T."/>
            <person name="Druce J."/>
        </authorList>
    </citation>
    <scope>NUCLEOTIDE SEQUENCE</scope>
    <source>
        <strain evidence="3">DSM 9887</strain>
    </source>
</reference>
<feature type="domain" description="HTH LytTR-type" evidence="1">
    <location>
        <begin position="21"/>
        <end position="89"/>
    </location>
</feature>
<dbReference type="RefSeq" id="WP_049738899.1">
    <property type="nucleotide sequence ID" value="NZ_BJON01000015.1"/>
</dbReference>
<dbReference type="EMBL" id="LGIQ01000007">
    <property type="protein sequence ID" value="KNB72854.1"/>
    <property type="molecule type" value="Genomic_DNA"/>
</dbReference>
<dbReference type="AlphaFoldDB" id="A0A0K9YVX5"/>
<accession>A0A0K9YVX5</accession>
<dbReference type="Proteomes" id="UP000036834">
    <property type="component" value="Unassembled WGS sequence"/>
</dbReference>
<dbReference type="EMBL" id="BJON01000015">
    <property type="protein sequence ID" value="GED70099.1"/>
    <property type="molecule type" value="Genomic_DNA"/>
</dbReference>
<sequence length="116" mass="13752">MKIPLFRKGFEEDGIYWVDLPQEITYLSHSKNKIEIHTEDDVYYMLTTLEDWKKVLKPYGFEKLDVGNIVNMNKVVSFDEKAQKVYFEEAPTKQSKFADVARVHISKLNHVKRLKK</sequence>
<name>A0A0K9YVX5_9BACL</name>
<dbReference type="GO" id="GO:0003677">
    <property type="term" value="F:DNA binding"/>
    <property type="evidence" value="ECO:0007669"/>
    <property type="project" value="InterPro"/>
</dbReference>
<proteinExistence type="predicted"/>
<dbReference type="STRING" id="54915.ADS79_13540"/>
<dbReference type="OrthoDB" id="2665132at2"/>
<organism evidence="3 4">
    <name type="scientific">Brevibacillus reuszeri</name>
    <dbReference type="NCBI Taxonomy" id="54915"/>
    <lineage>
        <taxon>Bacteria</taxon>
        <taxon>Bacillati</taxon>
        <taxon>Bacillota</taxon>
        <taxon>Bacilli</taxon>
        <taxon>Bacillales</taxon>
        <taxon>Paenibacillaceae</taxon>
        <taxon>Brevibacillus</taxon>
    </lineage>
</organism>
<dbReference type="InterPro" id="IPR007492">
    <property type="entry name" value="LytTR_DNA-bd_dom"/>
</dbReference>
<gene>
    <name evidence="3" type="ORF">ADS79_13540</name>
    <name evidence="2" type="ORF">BRE01_38010</name>
</gene>
<protein>
    <recommendedName>
        <fullName evidence="1">HTH LytTR-type domain-containing protein</fullName>
    </recommendedName>
</protein>